<dbReference type="HAMAP" id="MF_00377">
    <property type="entry name" value="DnaA_bact"/>
    <property type="match status" value="1"/>
</dbReference>
<dbReference type="AlphaFoldDB" id="A0A1G1YZY8"/>
<dbReference type="SUPFAM" id="SSF52540">
    <property type="entry name" value="P-loop containing nucleoside triphosphate hydrolases"/>
    <property type="match status" value="1"/>
</dbReference>
<dbReference type="GO" id="GO:0008289">
    <property type="term" value="F:lipid binding"/>
    <property type="evidence" value="ECO:0007669"/>
    <property type="project" value="UniProtKB-KW"/>
</dbReference>
<feature type="binding site" evidence="8">
    <location>
        <position position="160"/>
    </location>
    <ligand>
        <name>ATP</name>
        <dbReference type="ChEBI" id="CHEBI:30616"/>
    </ligand>
</feature>
<feature type="region of interest" description="Domain IV, binds dsDNA" evidence="8">
    <location>
        <begin position="331"/>
        <end position="452"/>
    </location>
</feature>
<feature type="region of interest" description="Domain I, interacts with DnaA modulators" evidence="8">
    <location>
        <begin position="1"/>
        <end position="86"/>
    </location>
</feature>
<dbReference type="PROSITE" id="PS01008">
    <property type="entry name" value="DNAA"/>
    <property type="match status" value="1"/>
</dbReference>
<feature type="binding site" evidence="8">
    <location>
        <position position="161"/>
    </location>
    <ligand>
        <name>ATP</name>
        <dbReference type="ChEBI" id="CHEBI:30616"/>
    </ligand>
</feature>
<evidence type="ECO:0000256" key="10">
    <source>
        <dbReference type="RuleBase" id="RU000577"/>
    </source>
</evidence>
<evidence type="ECO:0000313" key="14">
    <source>
        <dbReference type="EMBL" id="OGY57326.1"/>
    </source>
</evidence>
<dbReference type="GO" id="GO:0005737">
    <property type="term" value="C:cytoplasm"/>
    <property type="evidence" value="ECO:0007669"/>
    <property type="project" value="UniProtKB-SubCell"/>
</dbReference>
<dbReference type="CDD" id="cd06571">
    <property type="entry name" value="Bac_DnaA_C"/>
    <property type="match status" value="1"/>
</dbReference>
<comment type="subcellular location">
    <subcellularLocation>
        <location evidence="8">Cytoplasm</location>
    </subcellularLocation>
</comment>
<keyword evidence="6 8" id="KW-0446">Lipid-binding</keyword>
<dbReference type="InterPro" id="IPR018312">
    <property type="entry name" value="Chromosome_initiator_DnaA_CS"/>
</dbReference>
<dbReference type="Proteomes" id="UP000178651">
    <property type="component" value="Unassembled WGS sequence"/>
</dbReference>
<dbReference type="CDD" id="cd00009">
    <property type="entry name" value="AAA"/>
    <property type="match status" value="1"/>
</dbReference>
<evidence type="ECO:0000256" key="6">
    <source>
        <dbReference type="ARBA" id="ARBA00023121"/>
    </source>
</evidence>
<evidence type="ECO:0000256" key="1">
    <source>
        <dbReference type="ARBA" id="ARBA00006583"/>
    </source>
</evidence>
<dbReference type="PANTHER" id="PTHR30050:SF2">
    <property type="entry name" value="CHROMOSOMAL REPLICATION INITIATOR PROTEIN DNAA"/>
    <property type="match status" value="1"/>
</dbReference>
<evidence type="ECO:0000313" key="15">
    <source>
        <dbReference type="Proteomes" id="UP000178651"/>
    </source>
</evidence>
<comment type="function">
    <text evidence="8 10">Plays an essential role in the initiation and regulation of chromosomal replication. ATP-DnaA binds to the origin of replication (oriC) to initiate formation of the DNA replication initiation complex once per cell cycle. Binds the DnaA box (a 9 base pair repeat at the origin) and separates the double-stranded (ds)DNA. Forms a right-handed helical filament on oriC DNA; dsDNA binds to the exterior of the filament while single-stranded (ss)DNA is stabiized in the filament's interior. The ATP-DnaA-oriC complex binds and stabilizes one strand of the AT-rich DNA unwinding element (DUE), permitting loading of DNA polymerase. After initiation quickly degrades to an ADP-DnaA complex that is not apt for DNA replication. Binds acidic phospholipids.</text>
</comment>
<dbReference type="InterPro" id="IPR013159">
    <property type="entry name" value="DnaA_C"/>
</dbReference>
<dbReference type="InterPro" id="IPR020591">
    <property type="entry name" value="Chromosome_initiator_DnaA-like"/>
</dbReference>
<keyword evidence="3 8" id="KW-0235">DNA replication</keyword>
<feature type="binding site" evidence="8">
    <location>
        <position position="159"/>
    </location>
    <ligand>
        <name>ATP</name>
        <dbReference type="ChEBI" id="CHEBI:30616"/>
    </ligand>
</feature>
<feature type="domain" description="Chromosomal replication initiator DnaA C-terminal" evidence="13">
    <location>
        <begin position="358"/>
        <end position="427"/>
    </location>
</feature>
<dbReference type="SUPFAM" id="SSF48295">
    <property type="entry name" value="TrpR-like"/>
    <property type="match status" value="1"/>
</dbReference>
<dbReference type="FunFam" id="3.40.50.300:FF:000668">
    <property type="entry name" value="Chromosomal replication initiator protein DnaA"/>
    <property type="match status" value="1"/>
</dbReference>
<dbReference type="InterPro" id="IPR001957">
    <property type="entry name" value="Chromosome_initiator_DnaA"/>
</dbReference>
<evidence type="ECO:0000256" key="2">
    <source>
        <dbReference type="ARBA" id="ARBA00022490"/>
    </source>
</evidence>
<evidence type="ECO:0000256" key="9">
    <source>
        <dbReference type="NCBIfam" id="TIGR00362"/>
    </source>
</evidence>
<feature type="domain" description="AAA+ ATPase" evidence="12">
    <location>
        <begin position="146"/>
        <end position="275"/>
    </location>
</feature>
<evidence type="ECO:0000256" key="3">
    <source>
        <dbReference type="ARBA" id="ARBA00022705"/>
    </source>
</evidence>
<accession>A0A1G1YZY8</accession>
<evidence type="ECO:0000256" key="4">
    <source>
        <dbReference type="ARBA" id="ARBA00022741"/>
    </source>
</evidence>
<keyword evidence="2 8" id="KW-0963">Cytoplasm</keyword>
<evidence type="ECO:0000259" key="12">
    <source>
        <dbReference type="SMART" id="SM00382"/>
    </source>
</evidence>
<dbReference type="InterPro" id="IPR027417">
    <property type="entry name" value="P-loop_NTPase"/>
</dbReference>
<dbReference type="GO" id="GO:0006270">
    <property type="term" value="P:DNA replication initiation"/>
    <property type="evidence" value="ECO:0007669"/>
    <property type="project" value="UniProtKB-UniRule"/>
</dbReference>
<evidence type="ECO:0000259" key="13">
    <source>
        <dbReference type="SMART" id="SM00760"/>
    </source>
</evidence>
<gene>
    <name evidence="8" type="primary">dnaA</name>
    <name evidence="14" type="ORF">A3D47_01515</name>
</gene>
<evidence type="ECO:0000256" key="11">
    <source>
        <dbReference type="RuleBase" id="RU004227"/>
    </source>
</evidence>
<comment type="caution">
    <text evidence="8">Lacks conserved residue(s) required for the propagation of feature annotation.</text>
</comment>
<dbReference type="Gene3D" id="3.40.50.300">
    <property type="entry name" value="P-loop containing nucleotide triphosphate hydrolases"/>
    <property type="match status" value="1"/>
</dbReference>
<keyword evidence="5 8" id="KW-0067">ATP-binding</keyword>
<dbReference type="EMBL" id="MHIU01000037">
    <property type="protein sequence ID" value="OGY57326.1"/>
    <property type="molecule type" value="Genomic_DNA"/>
</dbReference>
<sequence>MINEELWQSVLSEMELQVSRANFLTWLKNSRLVENSDEYITIALPNHFAKEWVETKYDKLILGSVRNFITSVKKVEYVVEGGLVKASITHKVRQVLNDKQLAIEEFKVDPETNLNPRYNLNSFVVGSSNELAYSAATAVVQSIGSKYNPLFIYGGVGLGKTHLIQGMGNEIKNLHKNKVKVKYVTSEKFTNDVVTAIRNRRGDDIKNTYRNIDVLIIDDIQFIGGKEKTEEEFFHTFNALHENNKQIIISSDRPPKAIPILEERLRSRFEAGLIADISLPDYETRVAIIKNKTQERGAALDNESIDLIAKRVQKNIREIEGVLNKIVFYQTSYQKPISIGQVEKIISELAERSRANINPNQVIKAVASFFEIAANDLTGKSRNKEFIEARQITMYLLRDMLDMSYPYIANKIGKRDHTTVIYACKKLSKDLDKNQPLIDKFTAIREMINKMG</sequence>
<name>A0A1G1YZY8_9BACT</name>
<dbReference type="PANTHER" id="PTHR30050">
    <property type="entry name" value="CHROMOSOMAL REPLICATION INITIATOR PROTEIN DNAA"/>
    <property type="match status" value="1"/>
</dbReference>
<dbReference type="InterPro" id="IPR010921">
    <property type="entry name" value="Trp_repressor/repl_initiator"/>
</dbReference>
<dbReference type="Gene3D" id="1.10.8.60">
    <property type="match status" value="1"/>
</dbReference>
<keyword evidence="7 8" id="KW-0238">DNA-binding</keyword>
<dbReference type="Pfam" id="PF00308">
    <property type="entry name" value="Bac_DnaA"/>
    <property type="match status" value="1"/>
</dbReference>
<feature type="binding site" evidence="8">
    <location>
        <position position="157"/>
    </location>
    <ligand>
        <name>ATP</name>
        <dbReference type="ChEBI" id="CHEBI:30616"/>
    </ligand>
</feature>
<dbReference type="Gene3D" id="1.10.1750.10">
    <property type="match status" value="1"/>
</dbReference>
<comment type="domain">
    <text evidence="8">Domain I is involved in oligomerization and binding regulators, domain II is flexibile and of varying length in different bacteria, domain III forms the AAA+ region, while domain IV binds dsDNA.</text>
</comment>
<comment type="subunit">
    <text evidence="8">Oligomerizes as a right-handed, spiral filament on DNA at oriC.</text>
</comment>
<dbReference type="GO" id="GO:0003688">
    <property type="term" value="F:DNA replication origin binding"/>
    <property type="evidence" value="ECO:0007669"/>
    <property type="project" value="UniProtKB-UniRule"/>
</dbReference>
<dbReference type="GO" id="GO:0006275">
    <property type="term" value="P:regulation of DNA replication"/>
    <property type="evidence" value="ECO:0007669"/>
    <property type="project" value="UniProtKB-UniRule"/>
</dbReference>
<dbReference type="InterPro" id="IPR003593">
    <property type="entry name" value="AAA+_ATPase"/>
</dbReference>
<evidence type="ECO:0000256" key="8">
    <source>
        <dbReference type="HAMAP-Rule" id="MF_00377"/>
    </source>
</evidence>
<proteinExistence type="inferred from homology"/>
<dbReference type="Gene3D" id="3.30.300.180">
    <property type="match status" value="1"/>
</dbReference>
<organism evidence="14 15">
    <name type="scientific">Candidatus Colwellbacteria bacterium RIFCSPHIGHO2_02_FULL_43_15</name>
    <dbReference type="NCBI Taxonomy" id="1797686"/>
    <lineage>
        <taxon>Bacteria</taxon>
        <taxon>Candidatus Colwelliibacteriota</taxon>
    </lineage>
</organism>
<dbReference type="InterPro" id="IPR038454">
    <property type="entry name" value="DnaA_N_sf"/>
</dbReference>
<protein>
    <recommendedName>
        <fullName evidence="8 9">Chromosomal replication initiator protein DnaA</fullName>
    </recommendedName>
</protein>
<dbReference type="GO" id="GO:0005886">
    <property type="term" value="C:plasma membrane"/>
    <property type="evidence" value="ECO:0007669"/>
    <property type="project" value="TreeGrafter"/>
</dbReference>
<comment type="similarity">
    <text evidence="1 8 11">Belongs to the DnaA family.</text>
</comment>
<evidence type="ECO:0000256" key="5">
    <source>
        <dbReference type="ARBA" id="ARBA00022840"/>
    </source>
</evidence>
<keyword evidence="4 8" id="KW-0547">Nucleotide-binding</keyword>
<comment type="caution">
    <text evidence="14">The sequence shown here is derived from an EMBL/GenBank/DDBJ whole genome shotgun (WGS) entry which is preliminary data.</text>
</comment>
<dbReference type="Pfam" id="PF08299">
    <property type="entry name" value="Bac_DnaA_C"/>
    <property type="match status" value="1"/>
</dbReference>
<dbReference type="SMART" id="SM00382">
    <property type="entry name" value="AAA"/>
    <property type="match status" value="1"/>
</dbReference>
<reference evidence="14 15" key="1">
    <citation type="journal article" date="2016" name="Nat. Commun.">
        <title>Thousands of microbial genomes shed light on interconnected biogeochemical processes in an aquifer system.</title>
        <authorList>
            <person name="Anantharaman K."/>
            <person name="Brown C.T."/>
            <person name="Hug L.A."/>
            <person name="Sharon I."/>
            <person name="Castelle C.J."/>
            <person name="Probst A.J."/>
            <person name="Thomas B.C."/>
            <person name="Singh A."/>
            <person name="Wilkins M.J."/>
            <person name="Karaoz U."/>
            <person name="Brodie E.L."/>
            <person name="Williams K.H."/>
            <person name="Hubbard S.S."/>
            <person name="Banfield J.F."/>
        </authorList>
    </citation>
    <scope>NUCLEOTIDE SEQUENCE [LARGE SCALE GENOMIC DNA]</scope>
</reference>
<evidence type="ECO:0000256" key="7">
    <source>
        <dbReference type="ARBA" id="ARBA00023125"/>
    </source>
</evidence>
<dbReference type="InterPro" id="IPR013317">
    <property type="entry name" value="DnaA_dom"/>
</dbReference>
<dbReference type="GO" id="GO:0005524">
    <property type="term" value="F:ATP binding"/>
    <property type="evidence" value="ECO:0007669"/>
    <property type="project" value="UniProtKB-UniRule"/>
</dbReference>
<dbReference type="Pfam" id="PF11638">
    <property type="entry name" value="DnaA_N"/>
    <property type="match status" value="1"/>
</dbReference>
<dbReference type="PRINTS" id="PR00051">
    <property type="entry name" value="DNAA"/>
</dbReference>
<dbReference type="InterPro" id="IPR024633">
    <property type="entry name" value="DnaA_N_dom"/>
</dbReference>
<dbReference type="SMART" id="SM00760">
    <property type="entry name" value="Bac_DnaA_C"/>
    <property type="match status" value="1"/>
</dbReference>
<dbReference type="NCBIfam" id="TIGR00362">
    <property type="entry name" value="DnaA"/>
    <property type="match status" value="1"/>
</dbReference>